<gene>
    <name evidence="3" type="ORF">STIAU_3319</name>
</gene>
<evidence type="ECO:0000256" key="1">
    <source>
        <dbReference type="SAM" id="Phobius"/>
    </source>
</evidence>
<reference evidence="3 4" key="1">
    <citation type="submission" date="2006-04" db="EMBL/GenBank/DDBJ databases">
        <authorList>
            <person name="Nierman W.C."/>
        </authorList>
    </citation>
    <scope>NUCLEOTIDE SEQUENCE [LARGE SCALE GENOMIC DNA]</scope>
    <source>
        <strain evidence="3 4">DW4/3-1</strain>
    </source>
</reference>
<dbReference type="GO" id="GO:0006629">
    <property type="term" value="P:lipid metabolic process"/>
    <property type="evidence" value="ECO:0007669"/>
    <property type="project" value="InterPro"/>
</dbReference>
<feature type="transmembrane region" description="Helical" evidence="1">
    <location>
        <begin position="55"/>
        <end position="76"/>
    </location>
</feature>
<dbReference type="CDD" id="cd01060">
    <property type="entry name" value="Membrane-FADS-like"/>
    <property type="match status" value="1"/>
</dbReference>
<keyword evidence="1" id="KW-0472">Membrane</keyword>
<name>Q099M9_STIAD</name>
<dbReference type="EMBL" id="AAMD01000017">
    <property type="protein sequence ID" value="EAU68406.1"/>
    <property type="molecule type" value="Genomic_DNA"/>
</dbReference>
<comment type="caution">
    <text evidence="3">The sequence shown here is derived from an EMBL/GenBank/DDBJ whole genome shotgun (WGS) entry which is preliminary data.</text>
</comment>
<organism evidence="3 4">
    <name type="scientific">Stigmatella aurantiaca (strain DW4/3-1)</name>
    <dbReference type="NCBI Taxonomy" id="378806"/>
    <lineage>
        <taxon>Bacteria</taxon>
        <taxon>Pseudomonadati</taxon>
        <taxon>Myxococcota</taxon>
        <taxon>Myxococcia</taxon>
        <taxon>Myxococcales</taxon>
        <taxon>Cystobacterineae</taxon>
        <taxon>Archangiaceae</taxon>
        <taxon>Stigmatella</taxon>
    </lineage>
</organism>
<accession>Q099M9</accession>
<protein>
    <submittedName>
        <fullName evidence="3">Fatty acid desaturase subfamily</fullName>
    </submittedName>
</protein>
<keyword evidence="1" id="KW-1133">Transmembrane helix</keyword>
<dbReference type="AlphaFoldDB" id="Q099M9"/>
<dbReference type="InterPro" id="IPR005804">
    <property type="entry name" value="FA_desaturase_dom"/>
</dbReference>
<proteinExistence type="predicted"/>
<evidence type="ECO:0000313" key="3">
    <source>
        <dbReference type="EMBL" id="EAU68406.1"/>
    </source>
</evidence>
<feature type="transmembrane region" description="Helical" evidence="1">
    <location>
        <begin position="160"/>
        <end position="182"/>
    </location>
</feature>
<evidence type="ECO:0000259" key="2">
    <source>
        <dbReference type="Pfam" id="PF00487"/>
    </source>
</evidence>
<evidence type="ECO:0000313" key="4">
    <source>
        <dbReference type="Proteomes" id="UP000032702"/>
    </source>
</evidence>
<sequence>MDSASGPWPRRRPSARGLLWAGDMSPLFRHVLHVLLALVLWGASPRIELQATASVLLFFMLFFLFHDALHGALGLSRRANELLMSGSGVVLGVSGHAARRAHLRHHARPFADDDPEGHAAKKGLWAALRAGPSVYLGLRAWGLLHAPAERALQRREWRAVVIFFGALALFPAGRLYVFTALVLHVTMPAWAALLPHQPPRPLLAVATALARRGFLFPALFVTHPLHHQHPKLDTFTLVRRWRTATREPNRYGVSERARQELGPG</sequence>
<keyword evidence="1" id="KW-0812">Transmembrane</keyword>
<feature type="domain" description="Fatty acid desaturase" evidence="2">
    <location>
        <begin position="56"/>
        <end position="256"/>
    </location>
</feature>
<dbReference type="Proteomes" id="UP000032702">
    <property type="component" value="Unassembled WGS sequence"/>
</dbReference>
<dbReference type="Pfam" id="PF00487">
    <property type="entry name" value="FA_desaturase"/>
    <property type="match status" value="1"/>
</dbReference>